<dbReference type="EMBL" id="JAAALK010000288">
    <property type="protein sequence ID" value="KAG8053603.1"/>
    <property type="molecule type" value="Genomic_DNA"/>
</dbReference>
<sequence length="66" mass="6757">MNDGIGEDEVFSRLFAKKEMQIFMPQPCAAAAATPPSASTLHQIAAAASDGRATPSAAHVSGDLQA</sequence>
<organism evidence="1 2">
    <name type="scientific">Zizania palustris</name>
    <name type="common">Northern wild rice</name>
    <dbReference type="NCBI Taxonomy" id="103762"/>
    <lineage>
        <taxon>Eukaryota</taxon>
        <taxon>Viridiplantae</taxon>
        <taxon>Streptophyta</taxon>
        <taxon>Embryophyta</taxon>
        <taxon>Tracheophyta</taxon>
        <taxon>Spermatophyta</taxon>
        <taxon>Magnoliopsida</taxon>
        <taxon>Liliopsida</taxon>
        <taxon>Poales</taxon>
        <taxon>Poaceae</taxon>
        <taxon>BOP clade</taxon>
        <taxon>Oryzoideae</taxon>
        <taxon>Oryzeae</taxon>
        <taxon>Zizaniinae</taxon>
        <taxon>Zizania</taxon>
    </lineage>
</organism>
<reference evidence="1" key="1">
    <citation type="journal article" date="2021" name="bioRxiv">
        <title>Whole Genome Assembly and Annotation of Northern Wild Rice, Zizania palustris L., Supports a Whole Genome Duplication in the Zizania Genus.</title>
        <authorList>
            <person name="Haas M."/>
            <person name="Kono T."/>
            <person name="Macchietto M."/>
            <person name="Millas R."/>
            <person name="McGilp L."/>
            <person name="Shao M."/>
            <person name="Duquette J."/>
            <person name="Hirsch C.N."/>
            <person name="Kimball J."/>
        </authorList>
    </citation>
    <scope>NUCLEOTIDE SEQUENCE</scope>
    <source>
        <tissue evidence="1">Fresh leaf tissue</tissue>
    </source>
</reference>
<dbReference type="AlphaFoldDB" id="A0A8J5RXV0"/>
<keyword evidence="2" id="KW-1185">Reference proteome</keyword>
<proteinExistence type="predicted"/>
<accession>A0A8J5RXV0</accession>
<evidence type="ECO:0000313" key="2">
    <source>
        <dbReference type="Proteomes" id="UP000729402"/>
    </source>
</evidence>
<evidence type="ECO:0000313" key="1">
    <source>
        <dbReference type="EMBL" id="KAG8053603.1"/>
    </source>
</evidence>
<protein>
    <submittedName>
        <fullName evidence="1">Uncharacterized protein</fullName>
    </submittedName>
</protein>
<reference evidence="1" key="2">
    <citation type="submission" date="2021-02" db="EMBL/GenBank/DDBJ databases">
        <authorList>
            <person name="Kimball J.A."/>
            <person name="Haas M.W."/>
            <person name="Macchietto M."/>
            <person name="Kono T."/>
            <person name="Duquette J."/>
            <person name="Shao M."/>
        </authorList>
    </citation>
    <scope>NUCLEOTIDE SEQUENCE</scope>
    <source>
        <tissue evidence="1">Fresh leaf tissue</tissue>
    </source>
</reference>
<gene>
    <name evidence="1" type="ORF">GUJ93_ZPchr0001g30063</name>
</gene>
<dbReference type="Proteomes" id="UP000729402">
    <property type="component" value="Unassembled WGS sequence"/>
</dbReference>
<name>A0A8J5RXV0_ZIZPA</name>
<comment type="caution">
    <text evidence="1">The sequence shown here is derived from an EMBL/GenBank/DDBJ whole genome shotgun (WGS) entry which is preliminary data.</text>
</comment>